<dbReference type="InterPro" id="IPR045136">
    <property type="entry name" value="Iah1-like"/>
</dbReference>
<evidence type="ECO:0000259" key="5">
    <source>
        <dbReference type="Pfam" id="PF13472"/>
    </source>
</evidence>
<feature type="domain" description="SGNH hydrolase-type esterase" evidence="5">
    <location>
        <begin position="20"/>
        <end position="108"/>
    </location>
</feature>
<dbReference type="AlphaFoldDB" id="A0A3P8QGI0"/>
<comment type="catalytic activity">
    <reaction evidence="4">
        <text>a 1-O-alkyl-2-acetyl-sn-glycero-3-phosphocholine + H2O = a 1-O-alkyl-sn-glycero-3-phosphocholine + acetate + H(+)</text>
        <dbReference type="Rhea" id="RHEA:17777"/>
        <dbReference type="ChEBI" id="CHEBI:15377"/>
        <dbReference type="ChEBI" id="CHEBI:15378"/>
        <dbReference type="ChEBI" id="CHEBI:30089"/>
        <dbReference type="ChEBI" id="CHEBI:30909"/>
        <dbReference type="ChEBI" id="CHEBI:36707"/>
        <dbReference type="EC" id="3.1.1.47"/>
    </reaction>
    <physiologicalReaction direction="left-to-right" evidence="4">
        <dbReference type="Rhea" id="RHEA:17778"/>
    </physiologicalReaction>
</comment>
<accession>A0A3P8QGI0</accession>
<dbReference type="EC" id="3.1.1.47" evidence="1"/>
<evidence type="ECO:0000256" key="2">
    <source>
        <dbReference type="ARBA" id="ARBA00023721"/>
    </source>
</evidence>
<dbReference type="STRING" id="8154.ENSACLP00000028099"/>
<evidence type="ECO:0000256" key="1">
    <source>
        <dbReference type="ARBA" id="ARBA00013201"/>
    </source>
</evidence>
<dbReference type="Gene3D" id="3.40.50.1110">
    <property type="entry name" value="SGNH hydrolase"/>
    <property type="match status" value="1"/>
</dbReference>
<evidence type="ECO:0000256" key="3">
    <source>
        <dbReference type="ARBA" id="ARBA00035804"/>
    </source>
</evidence>
<evidence type="ECO:0000256" key="4">
    <source>
        <dbReference type="ARBA" id="ARBA00048078"/>
    </source>
</evidence>
<dbReference type="Proteomes" id="UP000265100">
    <property type="component" value="Chromosome 19"/>
</dbReference>
<dbReference type="Bgee" id="ENSACLG00000019091">
    <property type="expression patterns" value="Expressed in testis and 7 other cell types or tissues"/>
</dbReference>
<protein>
    <recommendedName>
        <fullName evidence="1">1-alkyl-2-acetylglycerophosphocholine esterase</fullName>
        <ecNumber evidence="1">3.1.1.47</ecNumber>
    </recommendedName>
</protein>
<keyword evidence="7" id="KW-1185">Reference proteome</keyword>
<proteinExistence type="predicted"/>
<evidence type="ECO:0000313" key="7">
    <source>
        <dbReference type="Proteomes" id="UP000265100"/>
    </source>
</evidence>
<dbReference type="PANTHER" id="PTHR14209:SF19">
    <property type="entry name" value="ISOAMYL ACETATE-HYDROLYZING ESTERASE 1 HOMOLOG"/>
    <property type="match status" value="1"/>
</dbReference>
<dbReference type="GO" id="GO:0003847">
    <property type="term" value="F:1-alkyl-2-acetylglycerophosphocholine esterase activity"/>
    <property type="evidence" value="ECO:0007669"/>
    <property type="project" value="UniProtKB-EC"/>
</dbReference>
<comment type="catalytic activity">
    <reaction evidence="2">
        <text>1-O-hexadecyl-2-acetyl-sn-glycero-3-phosphocholine + H2O = 1-O-hexadecyl-sn-glycero-3-phosphocholine + acetate + H(+)</text>
        <dbReference type="Rhea" id="RHEA:40479"/>
        <dbReference type="ChEBI" id="CHEBI:15377"/>
        <dbReference type="ChEBI" id="CHEBI:15378"/>
        <dbReference type="ChEBI" id="CHEBI:30089"/>
        <dbReference type="ChEBI" id="CHEBI:44811"/>
        <dbReference type="ChEBI" id="CHEBI:64496"/>
    </reaction>
    <physiologicalReaction direction="left-to-right" evidence="2">
        <dbReference type="Rhea" id="RHEA:40480"/>
    </physiologicalReaction>
</comment>
<reference evidence="6" key="2">
    <citation type="submission" date="2025-08" db="UniProtKB">
        <authorList>
            <consortium name="Ensembl"/>
        </authorList>
    </citation>
    <scope>IDENTIFICATION</scope>
</reference>
<dbReference type="InterPro" id="IPR036514">
    <property type="entry name" value="SGNH_hydro_sf"/>
</dbReference>
<organism evidence="6 7">
    <name type="scientific">Astatotilapia calliptera</name>
    <name type="common">Eastern happy</name>
    <name type="synonym">Chromis callipterus</name>
    <dbReference type="NCBI Taxonomy" id="8154"/>
    <lineage>
        <taxon>Eukaryota</taxon>
        <taxon>Metazoa</taxon>
        <taxon>Chordata</taxon>
        <taxon>Craniata</taxon>
        <taxon>Vertebrata</taxon>
        <taxon>Euteleostomi</taxon>
        <taxon>Actinopterygii</taxon>
        <taxon>Neopterygii</taxon>
        <taxon>Teleostei</taxon>
        <taxon>Neoteleostei</taxon>
        <taxon>Acanthomorphata</taxon>
        <taxon>Ovalentaria</taxon>
        <taxon>Cichlomorphae</taxon>
        <taxon>Cichliformes</taxon>
        <taxon>Cichlidae</taxon>
        <taxon>African cichlids</taxon>
        <taxon>Pseudocrenilabrinae</taxon>
        <taxon>Haplochromini</taxon>
        <taxon>Astatotilapia</taxon>
    </lineage>
</organism>
<dbReference type="SUPFAM" id="SSF52266">
    <property type="entry name" value="SGNH hydrolase"/>
    <property type="match status" value="1"/>
</dbReference>
<reference evidence="6" key="1">
    <citation type="submission" date="2018-05" db="EMBL/GenBank/DDBJ databases">
        <authorList>
            <person name="Datahose"/>
        </authorList>
    </citation>
    <scope>NUCLEOTIDE SEQUENCE</scope>
</reference>
<reference evidence="6" key="3">
    <citation type="submission" date="2025-09" db="UniProtKB">
        <authorList>
            <consortium name="Ensembl"/>
        </authorList>
    </citation>
    <scope>IDENTIFICATION</scope>
</reference>
<dbReference type="InterPro" id="IPR013830">
    <property type="entry name" value="SGNH_hydro"/>
</dbReference>
<dbReference type="GeneTree" id="ENSGT00390000008069"/>
<comment type="catalytic activity">
    <reaction evidence="3">
        <text>1-O-hexadecyl-2-acetyl-sn-glycero-3-phosphate + H2O = 1-O-hexadecyl-sn-glycero-3-phosphate + acetate + H(+)</text>
        <dbReference type="Rhea" id="RHEA:41704"/>
        <dbReference type="ChEBI" id="CHEBI:15377"/>
        <dbReference type="ChEBI" id="CHEBI:15378"/>
        <dbReference type="ChEBI" id="CHEBI:30089"/>
        <dbReference type="ChEBI" id="CHEBI:77580"/>
        <dbReference type="ChEBI" id="CHEBI:78385"/>
    </reaction>
    <physiologicalReaction direction="left-to-right" evidence="3">
        <dbReference type="Rhea" id="RHEA:41705"/>
    </physiologicalReaction>
</comment>
<dbReference type="Pfam" id="PF13472">
    <property type="entry name" value="Lipase_GDSL_2"/>
    <property type="match status" value="1"/>
</dbReference>
<sequence>VYSVNNAFDFTSIIWPKVILFGDSITQVSFQPNGWGAEIADKLARKCDVINRGLSGYNSRWGKIVLPRLINPENSADSKIEAVTIFFGANDSALEGTASLEHAHSCYNLTNTCTLAVIYTRGVKHKAWRARIGLTEIPFTGHFIRYGLLVPSIGLRSSDCGGRISSVNSLSCSTSQFETIWALWRSVCSFLSFLFLPDSSCTRCGLLLL</sequence>
<evidence type="ECO:0000313" key="6">
    <source>
        <dbReference type="Ensembl" id="ENSACLP00000028099.2"/>
    </source>
</evidence>
<dbReference type="PANTHER" id="PTHR14209">
    <property type="entry name" value="ISOAMYL ACETATE-HYDROLYZING ESTERASE 1"/>
    <property type="match status" value="1"/>
</dbReference>
<name>A0A3P8QGI0_ASTCA</name>
<dbReference type="Ensembl" id="ENSACLT00000028758.2">
    <property type="protein sequence ID" value="ENSACLP00000028099.2"/>
    <property type="gene ID" value="ENSACLG00000019091.2"/>
</dbReference>